<keyword evidence="1" id="KW-0732">Signal</keyword>
<feature type="chain" id="PRO_5015140107" description="Cyanovirin-N domain-containing protein" evidence="1">
    <location>
        <begin position="21"/>
        <end position="170"/>
    </location>
</feature>
<reference evidence="3" key="1">
    <citation type="submission" date="2017-09" db="EMBL/GenBank/DDBJ databases">
        <title>Polyketide synthases of a Diaporthe helianthi virulent isolate.</title>
        <authorList>
            <person name="Baroncelli R."/>
        </authorList>
    </citation>
    <scope>NUCLEOTIDE SEQUENCE [LARGE SCALE GENOMIC DNA]</scope>
    <source>
        <strain evidence="3">7/96</strain>
    </source>
</reference>
<feature type="signal peptide" evidence="1">
    <location>
        <begin position="1"/>
        <end position="20"/>
    </location>
</feature>
<gene>
    <name evidence="3" type="ORF">DHEL01_v209697</name>
</gene>
<proteinExistence type="predicted"/>
<dbReference type="SMART" id="SM01111">
    <property type="entry name" value="CVNH"/>
    <property type="match status" value="1"/>
</dbReference>
<dbReference type="InterPro" id="IPR011058">
    <property type="entry name" value="Cyanovirin-N"/>
</dbReference>
<keyword evidence="4" id="KW-1185">Reference proteome</keyword>
<dbReference type="Gene3D" id="2.30.60.10">
    <property type="entry name" value="Cyanovirin-N"/>
    <property type="match status" value="2"/>
</dbReference>
<protein>
    <recommendedName>
        <fullName evidence="2">Cyanovirin-N domain-containing protein</fullName>
    </recommendedName>
</protein>
<dbReference type="InParanoid" id="A0A2P5HNU4"/>
<evidence type="ECO:0000259" key="2">
    <source>
        <dbReference type="SMART" id="SM01111"/>
    </source>
</evidence>
<feature type="domain" description="Cyanovirin-N" evidence="2">
    <location>
        <begin position="22"/>
        <end position="145"/>
    </location>
</feature>
<dbReference type="EMBL" id="MAVT02001137">
    <property type="protein sequence ID" value="POS71907.1"/>
    <property type="molecule type" value="Genomic_DNA"/>
</dbReference>
<comment type="caution">
    <text evidence="3">The sequence shown here is derived from an EMBL/GenBank/DDBJ whole genome shotgun (WGS) entry which is preliminary data.</text>
</comment>
<name>A0A2P5HNU4_DIAHE</name>
<evidence type="ECO:0000313" key="3">
    <source>
        <dbReference type="EMBL" id="POS71907.1"/>
    </source>
</evidence>
<dbReference type="Pfam" id="PF08881">
    <property type="entry name" value="CVNH"/>
    <property type="match status" value="1"/>
</dbReference>
<sequence length="170" mass="18521">MNRLIALVASVILLTAHISAENFQSSCYNYYLDNGVVDGTHELQLEAFCSGGADEEGNERTRVCTRLKLDSCYKNVKGEIKAWEDGEEPSDNLSSTCDIDSCAIMVDAWDGFLMTCQCRNDDGDLVGTTIDLNEDIGNQGGVLQCGGQYGSLTCPDWGPDSITFLPQEDL</sequence>
<dbReference type="AlphaFoldDB" id="A0A2P5HNU4"/>
<dbReference type="InterPro" id="IPR036673">
    <property type="entry name" value="Cyanovirin-N_sf"/>
</dbReference>
<organism evidence="3 4">
    <name type="scientific">Diaporthe helianthi</name>
    <dbReference type="NCBI Taxonomy" id="158607"/>
    <lineage>
        <taxon>Eukaryota</taxon>
        <taxon>Fungi</taxon>
        <taxon>Dikarya</taxon>
        <taxon>Ascomycota</taxon>
        <taxon>Pezizomycotina</taxon>
        <taxon>Sordariomycetes</taxon>
        <taxon>Sordariomycetidae</taxon>
        <taxon>Diaporthales</taxon>
        <taxon>Diaporthaceae</taxon>
        <taxon>Diaporthe</taxon>
    </lineage>
</organism>
<evidence type="ECO:0000256" key="1">
    <source>
        <dbReference type="SAM" id="SignalP"/>
    </source>
</evidence>
<evidence type="ECO:0000313" key="4">
    <source>
        <dbReference type="Proteomes" id="UP000094444"/>
    </source>
</evidence>
<dbReference type="OrthoDB" id="2947935at2759"/>
<dbReference type="SUPFAM" id="SSF51322">
    <property type="entry name" value="Cyanovirin-N"/>
    <property type="match status" value="1"/>
</dbReference>
<dbReference type="Proteomes" id="UP000094444">
    <property type="component" value="Unassembled WGS sequence"/>
</dbReference>
<accession>A0A2P5HNU4</accession>